<dbReference type="InterPro" id="IPR004776">
    <property type="entry name" value="Mem_transp_PIN-like"/>
</dbReference>
<feature type="transmembrane region" description="Helical" evidence="8">
    <location>
        <begin position="188"/>
        <end position="211"/>
    </location>
</feature>
<dbReference type="OrthoDB" id="3238334at2"/>
<dbReference type="AlphaFoldDB" id="A0A4U8Q001"/>
<evidence type="ECO:0000256" key="1">
    <source>
        <dbReference type="ARBA" id="ARBA00004651"/>
    </source>
</evidence>
<gene>
    <name evidence="9" type="ORF">DSM106044_05639</name>
</gene>
<dbReference type="GO" id="GO:0005886">
    <property type="term" value="C:plasma membrane"/>
    <property type="evidence" value="ECO:0007669"/>
    <property type="project" value="UniProtKB-SubCell"/>
</dbReference>
<feature type="transmembrane region" description="Helical" evidence="8">
    <location>
        <begin position="6"/>
        <end position="25"/>
    </location>
</feature>
<dbReference type="PANTHER" id="PTHR36838:SF3">
    <property type="entry name" value="TRANSPORTER AUXIN EFFLUX CARRIER EC FAMILY"/>
    <property type="match status" value="1"/>
</dbReference>
<evidence type="ECO:0000313" key="10">
    <source>
        <dbReference type="Proteomes" id="UP000306509"/>
    </source>
</evidence>
<dbReference type="RefSeq" id="WP_027294955.1">
    <property type="nucleotide sequence ID" value="NZ_CABMJZ010000088.1"/>
</dbReference>
<comment type="caution">
    <text evidence="9">The sequence shown here is derived from an EMBL/GenBank/DDBJ whole genome shotgun (WGS) entry which is preliminary data.</text>
</comment>
<dbReference type="Pfam" id="PF03547">
    <property type="entry name" value="Mem_trans"/>
    <property type="match status" value="1"/>
</dbReference>
<protein>
    <submittedName>
        <fullName evidence="9">Auxin efflux carrier</fullName>
    </submittedName>
</protein>
<dbReference type="GO" id="GO:0055085">
    <property type="term" value="P:transmembrane transport"/>
    <property type="evidence" value="ECO:0007669"/>
    <property type="project" value="InterPro"/>
</dbReference>
<dbReference type="STRING" id="180332.GCA_000797495_02995"/>
<name>A0A4U8Q001_9FIRM</name>
<proteinExistence type="inferred from homology"/>
<dbReference type="Gene3D" id="1.20.1530.20">
    <property type="match status" value="1"/>
</dbReference>
<evidence type="ECO:0000313" key="9">
    <source>
        <dbReference type="EMBL" id="TLC97558.1"/>
    </source>
</evidence>
<keyword evidence="6 8" id="KW-1133">Transmembrane helix</keyword>
<feature type="transmembrane region" description="Helical" evidence="8">
    <location>
        <begin position="254"/>
        <end position="271"/>
    </location>
</feature>
<keyword evidence="7 8" id="KW-0472">Membrane</keyword>
<dbReference type="PANTHER" id="PTHR36838">
    <property type="entry name" value="AUXIN EFFLUX CARRIER FAMILY PROTEIN"/>
    <property type="match status" value="1"/>
</dbReference>
<comment type="subcellular location">
    <subcellularLocation>
        <location evidence="1">Cell membrane</location>
        <topology evidence="1">Multi-pass membrane protein</topology>
    </subcellularLocation>
</comment>
<feature type="transmembrane region" description="Helical" evidence="8">
    <location>
        <begin position="162"/>
        <end position="182"/>
    </location>
</feature>
<feature type="transmembrane region" description="Helical" evidence="8">
    <location>
        <begin position="223"/>
        <end position="242"/>
    </location>
</feature>
<reference evidence="9 10" key="1">
    <citation type="journal article" date="2019" name="Anaerobe">
        <title>Detection of Robinsoniella peoriensis in multiple bone samples of a trauma patient.</title>
        <authorList>
            <person name="Schrottner P."/>
            <person name="Hartwich K."/>
            <person name="Bunk B."/>
            <person name="Schober I."/>
            <person name="Helbig S."/>
            <person name="Rudolph W.W."/>
            <person name="Gunzer F."/>
        </authorList>
    </citation>
    <scope>NUCLEOTIDE SEQUENCE [LARGE SCALE GENOMIC DNA]</scope>
    <source>
        <strain evidence="9 10">DSM 106044</strain>
    </source>
</reference>
<keyword evidence="3" id="KW-0813">Transport</keyword>
<organism evidence="9 10">
    <name type="scientific">Robinsoniella peoriensis</name>
    <dbReference type="NCBI Taxonomy" id="180332"/>
    <lineage>
        <taxon>Bacteria</taxon>
        <taxon>Bacillati</taxon>
        <taxon>Bacillota</taxon>
        <taxon>Clostridia</taxon>
        <taxon>Lachnospirales</taxon>
        <taxon>Lachnospiraceae</taxon>
        <taxon>Robinsoniella</taxon>
    </lineage>
</organism>
<evidence type="ECO:0000256" key="4">
    <source>
        <dbReference type="ARBA" id="ARBA00022475"/>
    </source>
</evidence>
<sequence>MNFLLKPLAFLLIIFGGYLLKRFGFFKETDYPLITKIVLNITLPAAVINGFGGFQRDTSLFLIIVLGFMCSFLPLLITFLLSKRMSKERRVFTMINSSGYNIGCFALPVVQSFFGPAGTVVTCLFDTGNSMIMTGGSYAVTSSLLHTNPGEKTSISSIIKKLASSIPFDTYMLMLLLAIFNIRIPDGVITFVSPFASANSFLAMLMLGLMFKPVRNPLYIKDTILVVAVRLLFSTCFSLFLYWCTPFSLEIRQILAVVAFAPIGSLAPAFTEKCHGDGSLSSFANSISVIVSLIIMTGMVVVMGITA</sequence>
<evidence type="ECO:0000256" key="5">
    <source>
        <dbReference type="ARBA" id="ARBA00022692"/>
    </source>
</evidence>
<dbReference type="Proteomes" id="UP000306509">
    <property type="component" value="Unassembled WGS sequence"/>
</dbReference>
<keyword evidence="4" id="KW-1003">Cell membrane</keyword>
<feature type="transmembrane region" description="Helical" evidence="8">
    <location>
        <begin position="37"/>
        <end position="54"/>
    </location>
</feature>
<evidence type="ECO:0000256" key="7">
    <source>
        <dbReference type="ARBA" id="ARBA00023136"/>
    </source>
</evidence>
<evidence type="ECO:0000256" key="2">
    <source>
        <dbReference type="ARBA" id="ARBA00010145"/>
    </source>
</evidence>
<evidence type="ECO:0000256" key="6">
    <source>
        <dbReference type="ARBA" id="ARBA00022989"/>
    </source>
</evidence>
<comment type="similarity">
    <text evidence="2">Belongs to the auxin efflux carrier (TC 2.A.69) family.</text>
</comment>
<keyword evidence="5 8" id="KW-0812">Transmembrane</keyword>
<feature type="transmembrane region" description="Helical" evidence="8">
    <location>
        <begin position="283"/>
        <end position="305"/>
    </location>
</feature>
<evidence type="ECO:0000256" key="3">
    <source>
        <dbReference type="ARBA" id="ARBA00022448"/>
    </source>
</evidence>
<keyword evidence="10" id="KW-1185">Reference proteome</keyword>
<evidence type="ECO:0000256" key="8">
    <source>
        <dbReference type="SAM" id="Phobius"/>
    </source>
</evidence>
<accession>A0A4U8Q001</accession>
<feature type="transmembrane region" description="Helical" evidence="8">
    <location>
        <begin position="60"/>
        <end position="81"/>
    </location>
</feature>
<dbReference type="EMBL" id="QGQD01000118">
    <property type="protein sequence ID" value="TLC97558.1"/>
    <property type="molecule type" value="Genomic_DNA"/>
</dbReference>
<dbReference type="InterPro" id="IPR038770">
    <property type="entry name" value="Na+/solute_symporter_sf"/>
</dbReference>